<comment type="function">
    <text evidence="5">Acetylates the N-terminal alanine of ribosomal protein bS18.</text>
</comment>
<feature type="active site" description="Proton donor" evidence="5">
    <location>
        <position position="124"/>
    </location>
</feature>
<accession>A0A059KHG1</accession>
<dbReference type="STRING" id="34103.SAMN05421778_102176"/>
<dbReference type="InterPro" id="IPR006464">
    <property type="entry name" value="AcTrfase_RimI/Ard1"/>
</dbReference>
<dbReference type="SUPFAM" id="SSF55729">
    <property type="entry name" value="Acyl-CoA N-acyltransferases (Nat)"/>
    <property type="match status" value="1"/>
</dbReference>
<evidence type="ECO:0000256" key="3">
    <source>
        <dbReference type="ARBA" id="ARBA00022679"/>
    </source>
</evidence>
<dbReference type="InterPro" id="IPR016181">
    <property type="entry name" value="Acyl_CoA_acyltransferase"/>
</dbReference>
<comment type="caution">
    <text evidence="7">The sequence shown here is derived from an EMBL/GenBank/DDBJ whole genome shotgun (WGS) entry which is preliminary data.</text>
</comment>
<evidence type="ECO:0000313" key="8">
    <source>
        <dbReference type="Proteomes" id="UP000026714"/>
    </source>
</evidence>
<reference evidence="7 8" key="1">
    <citation type="journal article" date="2014" name="FEMS Microbiol. Ecol.">
        <title>Sphaerotilus natans encrusted with nanoball-shaped Fe(III) oxide minerals formed by nitrate-reducing mixotrophic Fe(II) oxidation.</title>
        <authorList>
            <person name="Park S."/>
            <person name="Kim D.H."/>
            <person name="Lee J.H."/>
            <person name="Hur H.G."/>
        </authorList>
    </citation>
    <scope>NUCLEOTIDE SEQUENCE [LARGE SCALE GENOMIC DNA]</scope>
    <source>
        <strain evidence="7 8">DSM 6575</strain>
    </source>
</reference>
<dbReference type="PANTHER" id="PTHR43420:SF44">
    <property type="entry name" value="ACETYLTRANSFERASE YPEA"/>
    <property type="match status" value="1"/>
</dbReference>
<sequence length="162" mass="17735">MSAAVGAAEPMLLPMGVQLLDAVMAIEVRAYPFPWSRGNFVDSIAAGYLTRCLVSPEGELLGYMVAMAGFREWHLLNVAVAPEHQGRGLARQLMQALREHAEIEGADCLWLEVRPSNHRARALYARLGYAQVGVRRDYYPDAGGRREDALVLCLELQPGAAG</sequence>
<dbReference type="RefSeq" id="WP_037484923.1">
    <property type="nucleotide sequence ID" value="NZ_AZRA01000110.1"/>
</dbReference>
<dbReference type="GO" id="GO:0008999">
    <property type="term" value="F:protein-N-terminal-alanine acetyltransferase activity"/>
    <property type="evidence" value="ECO:0007669"/>
    <property type="project" value="UniProtKB-UniRule"/>
</dbReference>
<dbReference type="NCBIfam" id="TIGR01575">
    <property type="entry name" value="rimI"/>
    <property type="match status" value="1"/>
</dbReference>
<dbReference type="InterPro" id="IPR000182">
    <property type="entry name" value="GNAT_dom"/>
</dbReference>
<dbReference type="CDD" id="cd04301">
    <property type="entry name" value="NAT_SF"/>
    <property type="match status" value="1"/>
</dbReference>
<keyword evidence="4 5" id="KW-0012">Acyltransferase</keyword>
<evidence type="ECO:0000256" key="2">
    <source>
        <dbReference type="ARBA" id="ARBA00022490"/>
    </source>
</evidence>
<comment type="similarity">
    <text evidence="1 5">Belongs to the acetyltransferase family. RimI subfamily.</text>
</comment>
<dbReference type="Pfam" id="PF00583">
    <property type="entry name" value="Acetyltransf_1"/>
    <property type="match status" value="1"/>
</dbReference>
<dbReference type="Proteomes" id="UP000026714">
    <property type="component" value="Unassembled WGS sequence"/>
</dbReference>
<proteinExistence type="inferred from homology"/>
<dbReference type="PATRIC" id="fig|1286631.3.peg.3505"/>
<dbReference type="PANTHER" id="PTHR43420">
    <property type="entry name" value="ACETYLTRANSFERASE"/>
    <property type="match status" value="1"/>
</dbReference>
<feature type="binding site" evidence="5">
    <location>
        <begin position="78"/>
        <end position="80"/>
    </location>
    <ligand>
        <name>acetyl-CoA</name>
        <dbReference type="ChEBI" id="CHEBI:57288"/>
    </ligand>
</feature>
<feature type="active site" description="Proton acceptor" evidence="5">
    <location>
        <position position="112"/>
    </location>
</feature>
<evidence type="ECO:0000256" key="1">
    <source>
        <dbReference type="ARBA" id="ARBA00005395"/>
    </source>
</evidence>
<keyword evidence="8" id="KW-1185">Reference proteome</keyword>
<evidence type="ECO:0000313" key="7">
    <source>
        <dbReference type="EMBL" id="KDB50820.1"/>
    </source>
</evidence>
<name>A0A059KHG1_9BURK</name>
<organism evidence="7 8">
    <name type="scientific">Sphaerotilus natans subsp. natans DSM 6575</name>
    <dbReference type="NCBI Taxonomy" id="1286631"/>
    <lineage>
        <taxon>Bacteria</taxon>
        <taxon>Pseudomonadati</taxon>
        <taxon>Pseudomonadota</taxon>
        <taxon>Betaproteobacteria</taxon>
        <taxon>Burkholderiales</taxon>
        <taxon>Sphaerotilaceae</taxon>
        <taxon>Sphaerotilus</taxon>
    </lineage>
</organism>
<keyword evidence="2 5" id="KW-0963">Cytoplasm</keyword>
<evidence type="ECO:0000256" key="4">
    <source>
        <dbReference type="ARBA" id="ARBA00023315"/>
    </source>
</evidence>
<comment type="catalytic activity">
    <reaction evidence="5">
        <text>N-terminal L-alanyl-[ribosomal protein bS18] + acetyl-CoA = N-terminal N(alpha)-acetyl-L-alanyl-[ribosomal protein bS18] + CoA + H(+)</text>
        <dbReference type="Rhea" id="RHEA:43756"/>
        <dbReference type="Rhea" id="RHEA-COMP:10676"/>
        <dbReference type="Rhea" id="RHEA-COMP:10677"/>
        <dbReference type="ChEBI" id="CHEBI:15378"/>
        <dbReference type="ChEBI" id="CHEBI:57287"/>
        <dbReference type="ChEBI" id="CHEBI:57288"/>
        <dbReference type="ChEBI" id="CHEBI:64718"/>
        <dbReference type="ChEBI" id="CHEBI:83683"/>
        <dbReference type="EC" id="2.3.1.266"/>
    </reaction>
</comment>
<keyword evidence="3 5" id="KW-0808">Transferase</keyword>
<dbReference type="AlphaFoldDB" id="A0A059KHG1"/>
<dbReference type="InterPro" id="IPR043690">
    <property type="entry name" value="RimI"/>
</dbReference>
<comment type="subcellular location">
    <subcellularLocation>
        <location evidence="5">Cytoplasm</location>
    </subcellularLocation>
</comment>
<gene>
    <name evidence="5" type="primary">rimI</name>
    <name evidence="7" type="ORF">X805_35910</name>
</gene>
<protein>
    <recommendedName>
        <fullName evidence="5">[Ribosomal protein bS18]-alanine N-acetyltransferase</fullName>
        <ecNumber evidence="5">2.3.1.266</ecNumber>
    </recommendedName>
</protein>
<dbReference type="HAMAP" id="MF_02210">
    <property type="entry name" value="RimI"/>
    <property type="match status" value="1"/>
</dbReference>
<dbReference type="GO" id="GO:0005737">
    <property type="term" value="C:cytoplasm"/>
    <property type="evidence" value="ECO:0007669"/>
    <property type="project" value="UniProtKB-SubCell"/>
</dbReference>
<dbReference type="PROSITE" id="PS51186">
    <property type="entry name" value="GNAT"/>
    <property type="match status" value="1"/>
</dbReference>
<dbReference type="eggNOG" id="COG0456">
    <property type="taxonomic scope" value="Bacteria"/>
</dbReference>
<comment type="caution">
    <text evidence="5">Lacks conserved residue(s) required for the propagation of feature annotation.</text>
</comment>
<dbReference type="InterPro" id="IPR050680">
    <property type="entry name" value="YpeA/RimI_acetyltransf"/>
</dbReference>
<dbReference type="EC" id="2.3.1.266" evidence="5"/>
<feature type="domain" description="N-acetyltransferase" evidence="6">
    <location>
        <begin position="10"/>
        <end position="157"/>
    </location>
</feature>
<feature type="binding site" evidence="5">
    <location>
        <position position="117"/>
    </location>
    <ligand>
        <name>acetyl-CoA</name>
        <dbReference type="ChEBI" id="CHEBI:57288"/>
    </ligand>
</feature>
<evidence type="ECO:0000259" key="6">
    <source>
        <dbReference type="PROSITE" id="PS51186"/>
    </source>
</evidence>
<dbReference type="Gene3D" id="3.40.630.30">
    <property type="match status" value="1"/>
</dbReference>
<dbReference type="EMBL" id="AZRA01000110">
    <property type="protein sequence ID" value="KDB50820.1"/>
    <property type="molecule type" value="Genomic_DNA"/>
</dbReference>
<evidence type="ECO:0000256" key="5">
    <source>
        <dbReference type="HAMAP-Rule" id="MF_02210"/>
    </source>
</evidence>